<dbReference type="Proteomes" id="UP000516421">
    <property type="component" value="Chromosome"/>
</dbReference>
<dbReference type="Pfam" id="PF13455">
    <property type="entry name" value="MUG113"/>
    <property type="match status" value="1"/>
</dbReference>
<dbReference type="AlphaFoldDB" id="A0A7H2BIX7"/>
<keyword evidence="3" id="KW-1185">Reference proteome</keyword>
<accession>A0A7H2BIX7</accession>
<dbReference type="InterPro" id="IPR018306">
    <property type="entry name" value="Phage_T5_Orf172_DNA-bd"/>
</dbReference>
<evidence type="ECO:0000313" key="2">
    <source>
        <dbReference type="EMBL" id="QNV39623.1"/>
    </source>
</evidence>
<evidence type="ECO:0000259" key="1">
    <source>
        <dbReference type="SMART" id="SM00974"/>
    </source>
</evidence>
<protein>
    <submittedName>
        <fullName evidence="2">GIY-YIG nuclease family protein</fullName>
    </submittedName>
</protein>
<dbReference type="KEGG" id="rama:IDM48_09690"/>
<gene>
    <name evidence="2" type="ORF">IDM48_09690</name>
</gene>
<organism evidence="2 3">
    <name type="scientific">Rothia amarae</name>
    <dbReference type="NCBI Taxonomy" id="169480"/>
    <lineage>
        <taxon>Bacteria</taxon>
        <taxon>Bacillati</taxon>
        <taxon>Actinomycetota</taxon>
        <taxon>Actinomycetes</taxon>
        <taxon>Micrococcales</taxon>
        <taxon>Micrococcaceae</taxon>
        <taxon>Rothia</taxon>
    </lineage>
</organism>
<proteinExistence type="predicted"/>
<reference evidence="2 3" key="1">
    <citation type="submission" date="2020-09" db="EMBL/GenBank/DDBJ databases">
        <title>Investigation of environmental microbe.</title>
        <authorList>
            <person name="Ou Y."/>
            <person name="Kang Q."/>
        </authorList>
    </citation>
    <scope>NUCLEOTIDE SEQUENCE [LARGE SCALE GENOMIC DNA]</scope>
    <source>
        <strain evidence="2 3">KJZ-9</strain>
    </source>
</reference>
<sequence length="403" mass="45914">MTEKLSYEEELDLLILEDEDGLLNLPEKPKPITSTDRLERAFLEIVEFRREHGCLPSSETLNISERKLGARLEGFLSQDHKAEAVRHLDEEFGLLTLPDAPESLDDLLASDDFDLLDTDNDIFDISTLPDTEYKEDDFEVAQRKKAKDFAVFEPLFKTKHKELEDGSMKLVPFSGVSTIREGRFFVLGGLMAFVAEVGKTEYIEGTRRVPKERLRVIFENGTESSMYRQSLAGRLGEHNGFTVARSETSITEIEDADIESGHIYVLKSLSANPDIASLQHLHKIGFSTKPVIERISRADTDPTYLMAPVEVQADYRVYNVKASRLEHLIHKLFTEVRLDISQVDSNGKQYDPSEWFIVPLEVIDQAIEMIISEDIVDFIYSPSQEKLIWSRPSSKRPNTQKVI</sequence>
<name>A0A7H2BIX7_9MICC</name>
<dbReference type="RefSeq" id="WP_190617155.1">
    <property type="nucleotide sequence ID" value="NZ_CP061538.1"/>
</dbReference>
<feature type="domain" description="Bacteriophage T5 Orf172 DNA-binding" evidence="1">
    <location>
        <begin position="276"/>
        <end position="370"/>
    </location>
</feature>
<dbReference type="SMART" id="SM00974">
    <property type="entry name" value="T5orf172"/>
    <property type="match status" value="1"/>
</dbReference>
<dbReference type="EMBL" id="CP061538">
    <property type="protein sequence ID" value="QNV39623.1"/>
    <property type="molecule type" value="Genomic_DNA"/>
</dbReference>
<evidence type="ECO:0000313" key="3">
    <source>
        <dbReference type="Proteomes" id="UP000516421"/>
    </source>
</evidence>